<gene>
    <name evidence="2" type="ORF">BDV95DRAFT_489211</name>
</gene>
<name>A0A7C8MSF1_9PLEO</name>
<dbReference type="EMBL" id="JAADJZ010000007">
    <property type="protein sequence ID" value="KAF2873885.1"/>
    <property type="molecule type" value="Genomic_DNA"/>
</dbReference>
<protein>
    <submittedName>
        <fullName evidence="2">Uncharacterized protein</fullName>
    </submittedName>
</protein>
<dbReference type="Proteomes" id="UP000481861">
    <property type="component" value="Unassembled WGS sequence"/>
</dbReference>
<proteinExistence type="predicted"/>
<organism evidence="2 3">
    <name type="scientific">Massariosphaeria phaeospora</name>
    <dbReference type="NCBI Taxonomy" id="100035"/>
    <lineage>
        <taxon>Eukaryota</taxon>
        <taxon>Fungi</taxon>
        <taxon>Dikarya</taxon>
        <taxon>Ascomycota</taxon>
        <taxon>Pezizomycotina</taxon>
        <taxon>Dothideomycetes</taxon>
        <taxon>Pleosporomycetidae</taxon>
        <taxon>Pleosporales</taxon>
        <taxon>Pleosporales incertae sedis</taxon>
        <taxon>Massariosphaeria</taxon>
    </lineage>
</organism>
<accession>A0A7C8MSF1</accession>
<dbReference type="OrthoDB" id="5391496at2759"/>
<feature type="chain" id="PRO_5028814709" evidence="1">
    <location>
        <begin position="23"/>
        <end position="245"/>
    </location>
</feature>
<evidence type="ECO:0000313" key="2">
    <source>
        <dbReference type="EMBL" id="KAF2873885.1"/>
    </source>
</evidence>
<dbReference type="AlphaFoldDB" id="A0A7C8MSF1"/>
<keyword evidence="1" id="KW-0732">Signal</keyword>
<reference evidence="2 3" key="1">
    <citation type="submission" date="2020-01" db="EMBL/GenBank/DDBJ databases">
        <authorList>
            <consortium name="DOE Joint Genome Institute"/>
            <person name="Haridas S."/>
            <person name="Albert R."/>
            <person name="Binder M."/>
            <person name="Bloem J."/>
            <person name="Labutti K."/>
            <person name="Salamov A."/>
            <person name="Andreopoulos B."/>
            <person name="Baker S.E."/>
            <person name="Barry K."/>
            <person name="Bills G."/>
            <person name="Bluhm B.H."/>
            <person name="Cannon C."/>
            <person name="Castanera R."/>
            <person name="Culley D.E."/>
            <person name="Daum C."/>
            <person name="Ezra D."/>
            <person name="Gonzalez J.B."/>
            <person name="Henrissat B."/>
            <person name="Kuo A."/>
            <person name="Liang C."/>
            <person name="Lipzen A."/>
            <person name="Lutzoni F."/>
            <person name="Magnuson J."/>
            <person name="Mondo S."/>
            <person name="Nolan M."/>
            <person name="Ohm R."/>
            <person name="Pangilinan J."/>
            <person name="Park H.-J.H."/>
            <person name="Ramirez L."/>
            <person name="Alfaro M."/>
            <person name="Sun H."/>
            <person name="Tritt A."/>
            <person name="Yoshinaga Y."/>
            <person name="Zwiers L.-H.L."/>
            <person name="Turgeon B.G."/>
            <person name="Goodwin S.B."/>
            <person name="Spatafora J.W."/>
            <person name="Crous P.W."/>
            <person name="Grigoriev I.V."/>
        </authorList>
    </citation>
    <scope>NUCLEOTIDE SEQUENCE [LARGE SCALE GENOMIC DNA]</scope>
    <source>
        <strain evidence="2 3">CBS 611.86</strain>
    </source>
</reference>
<evidence type="ECO:0000256" key="1">
    <source>
        <dbReference type="SAM" id="SignalP"/>
    </source>
</evidence>
<evidence type="ECO:0000313" key="3">
    <source>
        <dbReference type="Proteomes" id="UP000481861"/>
    </source>
</evidence>
<keyword evidence="3" id="KW-1185">Reference proteome</keyword>
<feature type="signal peptide" evidence="1">
    <location>
        <begin position="1"/>
        <end position="22"/>
    </location>
</feature>
<comment type="caution">
    <text evidence="2">The sequence shown here is derived from an EMBL/GenBank/DDBJ whole genome shotgun (WGS) entry which is preliminary data.</text>
</comment>
<sequence length="245" mass="26070">MAGPPTVLLPLTLPALLTYVLSTQADTAATRLIVCSSQASFLHDFHRALQHQHGQTGDELQQAIAPTLHNLFTAGHVTVAFCASVQALLAYLTAYGGATAKRGVTNEKDAQERIVLVNPLSLHALTPSFSAQGLSRTFAAAVETALRTNAVLEMAECIGASLNDGLDGGNDTDAIMGDTEGSQRADSHDDPWEQDVAILNVSARRFGSGSNDRAWVGRTVKAKRIAARWFHFHKLNASLGLDITG</sequence>